<organism evidence="2 3">
    <name type="scientific">Megasphaera micronuciformis F0359</name>
    <dbReference type="NCBI Taxonomy" id="706434"/>
    <lineage>
        <taxon>Bacteria</taxon>
        <taxon>Bacillati</taxon>
        <taxon>Bacillota</taxon>
        <taxon>Negativicutes</taxon>
        <taxon>Veillonellales</taxon>
        <taxon>Veillonellaceae</taxon>
        <taxon>Megasphaera</taxon>
    </lineage>
</organism>
<accession>E2ZC68</accession>
<gene>
    <name evidence="2" type="ORF">HMPREF9429_01238</name>
</gene>
<feature type="transmembrane region" description="Helical" evidence="1">
    <location>
        <begin position="58"/>
        <end position="86"/>
    </location>
</feature>
<dbReference type="RefSeq" id="WP_006942381.1">
    <property type="nucleotide sequence ID" value="NZ_GL538208.1"/>
</dbReference>
<dbReference type="Pfam" id="PF14209">
    <property type="entry name" value="DUF4321"/>
    <property type="match status" value="1"/>
</dbReference>
<dbReference type="Proteomes" id="UP000003195">
    <property type="component" value="Unassembled WGS sequence"/>
</dbReference>
<protein>
    <recommendedName>
        <fullName evidence="4">DUF4321 domain-containing protein</fullName>
    </recommendedName>
</protein>
<evidence type="ECO:0000313" key="2">
    <source>
        <dbReference type="EMBL" id="EFQ04055.1"/>
    </source>
</evidence>
<evidence type="ECO:0008006" key="4">
    <source>
        <dbReference type="Google" id="ProtNLM"/>
    </source>
</evidence>
<dbReference type="AlphaFoldDB" id="E2ZC68"/>
<dbReference type="InterPro" id="IPR025470">
    <property type="entry name" value="DUF4321"/>
</dbReference>
<keyword evidence="1" id="KW-0812">Transmembrane</keyword>
<reference evidence="2 3" key="1">
    <citation type="submission" date="2010-08" db="EMBL/GenBank/DDBJ databases">
        <authorList>
            <person name="Weinstock G."/>
            <person name="Sodergren E."/>
            <person name="Clifton S."/>
            <person name="Fulton L."/>
            <person name="Fulton B."/>
            <person name="Courtney L."/>
            <person name="Fronick C."/>
            <person name="Harrison M."/>
            <person name="Strong C."/>
            <person name="Farmer C."/>
            <person name="Delahaunty K."/>
            <person name="Markovic C."/>
            <person name="Hall O."/>
            <person name="Minx P."/>
            <person name="Tomlinson C."/>
            <person name="Mitreva M."/>
            <person name="Hou S."/>
            <person name="Chen J."/>
            <person name="Wollam A."/>
            <person name="Pepin K.H."/>
            <person name="Johnson M."/>
            <person name="Bhonagiri V."/>
            <person name="Zhang X."/>
            <person name="Suruliraj S."/>
            <person name="Warren W."/>
            <person name="Chinwalla A."/>
            <person name="Mardis E.R."/>
            <person name="Wilson R.K."/>
        </authorList>
    </citation>
    <scope>NUCLEOTIDE SEQUENCE [LARGE SCALE GENOMIC DNA]</scope>
    <source>
        <strain evidence="2 3">F0359</strain>
    </source>
</reference>
<dbReference type="OrthoDB" id="1683201at2"/>
<comment type="caution">
    <text evidence="2">The sequence shown here is derived from an EMBL/GenBank/DDBJ whole genome shotgun (WGS) entry which is preliminary data.</text>
</comment>
<feature type="transmembrane region" description="Helical" evidence="1">
    <location>
        <begin position="12"/>
        <end position="38"/>
    </location>
</feature>
<keyword evidence="3" id="KW-1185">Reference proteome</keyword>
<keyword evidence="1" id="KW-0472">Membrane</keyword>
<dbReference type="EMBL" id="AECS01000037">
    <property type="protein sequence ID" value="EFQ04055.1"/>
    <property type="molecule type" value="Genomic_DNA"/>
</dbReference>
<dbReference type="STRING" id="706434.HMPREF9429_01238"/>
<evidence type="ECO:0000256" key="1">
    <source>
        <dbReference type="SAM" id="Phobius"/>
    </source>
</evidence>
<keyword evidence="1" id="KW-1133">Transmembrane helix</keyword>
<dbReference type="eggNOG" id="ENOG5032ZDI">
    <property type="taxonomic scope" value="Bacteria"/>
</dbReference>
<evidence type="ECO:0000313" key="3">
    <source>
        <dbReference type="Proteomes" id="UP000003195"/>
    </source>
</evidence>
<dbReference type="HOGENOM" id="CLU_166657_3_0_9"/>
<name>E2ZC68_9FIRM</name>
<sequence>MKSAGYKSIPVLLLFLIVGGILGGIIGEVLSGLSFGSIMPDLVRHYEIFNIHNVTLNLYVMELTLGIHFAPNLLSIIGILVAVFIYRRI</sequence>
<proteinExistence type="predicted"/>